<dbReference type="InterPro" id="IPR025836">
    <property type="entry name" value="Zn_knuckle_CX2CX4HX4C"/>
</dbReference>
<dbReference type="PANTHER" id="PTHR31286:SF163">
    <property type="entry name" value="ZINC KNUCKLE CX2CX4HX4C DOMAIN-CONTAINING PROTEIN"/>
    <property type="match status" value="1"/>
</dbReference>
<proteinExistence type="predicted"/>
<evidence type="ECO:0000256" key="1">
    <source>
        <dbReference type="SAM" id="MobiDB-lite"/>
    </source>
</evidence>
<dbReference type="InterPro" id="IPR040256">
    <property type="entry name" value="At4g02000-like"/>
</dbReference>
<feature type="region of interest" description="Disordered" evidence="1">
    <location>
        <begin position="205"/>
        <end position="390"/>
    </location>
</feature>
<dbReference type="Pfam" id="PF14392">
    <property type="entry name" value="zf-CCHC_4"/>
    <property type="match status" value="1"/>
</dbReference>
<feature type="region of interest" description="Disordered" evidence="1">
    <location>
        <begin position="452"/>
        <end position="507"/>
    </location>
</feature>
<evidence type="ECO:0000259" key="2">
    <source>
        <dbReference type="Pfam" id="PF14392"/>
    </source>
</evidence>
<dbReference type="Proteomes" id="UP000264353">
    <property type="component" value="Chromosome A2"/>
</dbReference>
<feature type="domain" description="Zinc knuckle CX2CX4HX4C" evidence="2">
    <location>
        <begin position="156"/>
        <end position="203"/>
    </location>
</feature>
<feature type="compositionally biased region" description="Basic and acidic residues" evidence="1">
    <location>
        <begin position="333"/>
        <end position="349"/>
    </location>
</feature>
<reference evidence="3 4" key="1">
    <citation type="submission" date="2018-06" db="EMBL/GenBank/DDBJ databases">
        <title>WGS assembly of Brassica rapa FPsc.</title>
        <authorList>
            <person name="Bowman J."/>
            <person name="Kohchi T."/>
            <person name="Yamato K."/>
            <person name="Jenkins J."/>
            <person name="Shu S."/>
            <person name="Ishizaki K."/>
            <person name="Yamaoka S."/>
            <person name="Nishihama R."/>
            <person name="Nakamura Y."/>
            <person name="Berger F."/>
            <person name="Adam C."/>
            <person name="Aki S."/>
            <person name="Althoff F."/>
            <person name="Araki T."/>
            <person name="Arteaga-Vazquez M."/>
            <person name="Balasubrmanian S."/>
            <person name="Bauer D."/>
            <person name="Boehm C."/>
            <person name="Briginshaw L."/>
            <person name="Caballero-Perez J."/>
            <person name="Catarino B."/>
            <person name="Chen F."/>
            <person name="Chiyoda S."/>
            <person name="Chovatia M."/>
            <person name="Davies K."/>
            <person name="Delmans M."/>
            <person name="Demura T."/>
            <person name="Dierschke T."/>
            <person name="Dolan L."/>
            <person name="Dorantes-Acosta A."/>
            <person name="Eklund D."/>
            <person name="Florent S."/>
            <person name="Flores-Sandoval E."/>
            <person name="Fujiyama A."/>
            <person name="Fukuzawa H."/>
            <person name="Galik B."/>
            <person name="Grimanelli D."/>
            <person name="Grimwood J."/>
            <person name="Grossniklaus U."/>
            <person name="Hamada T."/>
            <person name="Haseloff J."/>
            <person name="Hetherington A."/>
            <person name="Higo A."/>
            <person name="Hirakawa Y."/>
            <person name="Hundley H."/>
            <person name="Ikeda Y."/>
            <person name="Inoue K."/>
            <person name="Inoue S."/>
            <person name="Ishida S."/>
            <person name="Jia Q."/>
            <person name="Kakita M."/>
            <person name="Kanazawa T."/>
            <person name="Kawai Y."/>
            <person name="Kawashima T."/>
            <person name="Kennedy M."/>
            <person name="Kinose K."/>
            <person name="Kinoshita T."/>
            <person name="Kohara Y."/>
            <person name="Koide E."/>
            <person name="Komatsu K."/>
            <person name="Kopischke S."/>
            <person name="Kubo M."/>
            <person name="Kyozuka J."/>
            <person name="Lagercrantz U."/>
            <person name="Lin S."/>
            <person name="Lindquist E."/>
            <person name="Lipzen A."/>
            <person name="Lu C."/>
            <person name="Luna E."/>
            <person name="Martienssen R."/>
            <person name="Minamino N."/>
            <person name="Mizutani M."/>
            <person name="Mizutani M."/>
            <person name="Mochizuki N."/>
            <person name="Monte I."/>
            <person name="Mosher R."/>
            <person name="Nagasaki H."/>
            <person name="Nakagami H."/>
            <person name="Naramoto S."/>
            <person name="Nishitani K."/>
            <person name="Ohtani M."/>
            <person name="Okamoto T."/>
            <person name="Okumura M."/>
            <person name="Phillips J."/>
            <person name="Pollak B."/>
            <person name="Reinders A."/>
            <person name="Roevekamp M."/>
            <person name="Sano R."/>
            <person name="Sawa S."/>
            <person name="Schmid M."/>
            <person name="Shirakawa M."/>
            <person name="Solano R."/>
            <person name="Spunde A."/>
            <person name="Suetsugu N."/>
            <person name="Sugano S."/>
            <person name="Sugiyama A."/>
            <person name="Sun R."/>
            <person name="Suzuki Y."/>
            <person name="Takenaka M."/>
            <person name="Takezawa D."/>
            <person name="Tomogane H."/>
            <person name="Tsuzuki M."/>
            <person name="Ueda T."/>
            <person name="Umeda M."/>
            <person name="Ward J."/>
            <person name="Watanabe Y."/>
            <person name="Yazaki K."/>
            <person name="Yokoyama R."/>
            <person name="Yoshitake Y."/>
            <person name="Yotsui I."/>
            <person name="Zachgo S."/>
            <person name="Schmutz J."/>
        </authorList>
    </citation>
    <scope>NUCLEOTIDE SEQUENCE [LARGE SCALE GENOMIC DNA]</scope>
    <source>
        <strain evidence="4">cv. B-3</strain>
    </source>
</reference>
<dbReference type="EMBL" id="CM010629">
    <property type="protein sequence ID" value="RID76416.1"/>
    <property type="molecule type" value="Genomic_DNA"/>
</dbReference>
<feature type="compositionally biased region" description="Basic and acidic residues" evidence="1">
    <location>
        <begin position="205"/>
        <end position="224"/>
    </location>
</feature>
<organism evidence="3 4">
    <name type="scientific">Brassica campestris</name>
    <name type="common">Field mustard</name>
    <dbReference type="NCBI Taxonomy" id="3711"/>
    <lineage>
        <taxon>Eukaryota</taxon>
        <taxon>Viridiplantae</taxon>
        <taxon>Streptophyta</taxon>
        <taxon>Embryophyta</taxon>
        <taxon>Tracheophyta</taxon>
        <taxon>Spermatophyta</taxon>
        <taxon>Magnoliopsida</taxon>
        <taxon>eudicotyledons</taxon>
        <taxon>Gunneridae</taxon>
        <taxon>Pentapetalae</taxon>
        <taxon>rosids</taxon>
        <taxon>malvids</taxon>
        <taxon>Brassicales</taxon>
        <taxon>Brassicaceae</taxon>
        <taxon>Brassiceae</taxon>
        <taxon>Brassica</taxon>
    </lineage>
</organism>
<gene>
    <name evidence="3" type="ORF">BRARA_B03387</name>
</gene>
<feature type="compositionally biased region" description="Polar residues" evidence="1">
    <location>
        <begin position="540"/>
        <end position="549"/>
    </location>
</feature>
<feature type="region of interest" description="Disordered" evidence="1">
    <location>
        <begin position="1"/>
        <end position="23"/>
    </location>
</feature>
<name>A0A398AMC5_BRACM</name>
<feature type="compositionally biased region" description="Polar residues" evidence="1">
    <location>
        <begin position="306"/>
        <end position="327"/>
    </location>
</feature>
<accession>A0A398AMC5</accession>
<feature type="compositionally biased region" description="Polar residues" evidence="1">
    <location>
        <begin position="232"/>
        <end position="255"/>
    </location>
</feature>
<feature type="compositionally biased region" description="Basic residues" evidence="1">
    <location>
        <begin position="567"/>
        <end position="581"/>
    </location>
</feature>
<feature type="compositionally biased region" description="Pro residues" evidence="1">
    <location>
        <begin position="487"/>
        <end position="496"/>
    </location>
</feature>
<feature type="compositionally biased region" description="Basic and acidic residues" evidence="1">
    <location>
        <begin position="550"/>
        <end position="566"/>
    </location>
</feature>
<sequence length="660" mass="74877">MAPRYTEEEKGKKHMREGGGEGIKRIKAPSLDTAALIKDNTLTLIGRLTNPPRAENLGFDTCSTTEMEPARKSCRYLRRVLDNRPYHFAYWMVILQRWEPVISATFPSMIPFWIKFKGLPLHYWHDDMVVRVGQELGTLENHELTRTSARVRVLVDGLKPLIKESIVEFDSGEESPIYLEYEKLEAHCSYCYSLLHLRKQCPKKKKEEDYKQTLTETRVEEKTSNRGGEYPHTSNSTRPTPENRYYQTSATQRKVSGNYPREKSTDLPKQPPNTFHERVDRHGRSFGERVSTKQTRNPPPEKTTVGLETSNQTWKSKPVQERSQSYASPPYSRNRENSSRQGSRGKDLFPQRSLGQWRPRLVSVPDTTTGNVRSSSDDTPKETTLPAHQEAPPNVLINDQALARGAIMEELQEVTRQYLSCPDPVEAAARRQRVLYGDANGMLEETVERLLASGQGVPTEQRRQRAADSNPVTPPPLNENPFQAPLFPDPSTPYTPPTREEDWGQDPRYSDVLQVATQETTDLEGNQQTRIRSIIVSPAAGSTESQTEQTKQKDSDGEETLKEFQNKVRRKSTRTAKRKQIRASPNILRGASSKKRKLSQVQNSPKGVTAEKRKSKGGARTERTTDKTGPSDASRNPPIQLIPAMARKKPDFRSLPHQAP</sequence>
<dbReference type="PANTHER" id="PTHR31286">
    <property type="entry name" value="GLYCINE-RICH CELL WALL STRUCTURAL PROTEIN 1.8-LIKE"/>
    <property type="match status" value="1"/>
</dbReference>
<evidence type="ECO:0000313" key="4">
    <source>
        <dbReference type="Proteomes" id="UP000264353"/>
    </source>
</evidence>
<evidence type="ECO:0000313" key="3">
    <source>
        <dbReference type="EMBL" id="RID76416.1"/>
    </source>
</evidence>
<feature type="compositionally biased region" description="Polar residues" evidence="1">
    <location>
        <begin position="365"/>
        <end position="374"/>
    </location>
</feature>
<protein>
    <recommendedName>
        <fullName evidence="2">Zinc knuckle CX2CX4HX4C domain-containing protein</fullName>
    </recommendedName>
</protein>
<dbReference type="AlphaFoldDB" id="A0A398AMC5"/>
<feature type="region of interest" description="Disordered" evidence="1">
    <location>
        <begin position="536"/>
        <end position="660"/>
    </location>
</feature>
<feature type="compositionally biased region" description="Basic and acidic residues" evidence="1">
    <location>
        <begin position="275"/>
        <end position="291"/>
    </location>
</feature>